<gene>
    <name evidence="1" type="ORF">Agabi119p4_9123</name>
</gene>
<evidence type="ECO:0000313" key="1">
    <source>
        <dbReference type="EMBL" id="KAF7762530.1"/>
    </source>
</evidence>
<dbReference type="EMBL" id="JABXXO010000012">
    <property type="protein sequence ID" value="KAF7762530.1"/>
    <property type="molecule type" value="Genomic_DNA"/>
</dbReference>
<sequence>MGSYGGFRCGALPSAPTNGVHSIILTTFIPSWLVTFDSCCEPLDYKTTFHGPAKPATPFTNTLSRTSYKLSNHSITLIEQ</sequence>
<evidence type="ECO:0000313" key="2">
    <source>
        <dbReference type="Proteomes" id="UP000629468"/>
    </source>
</evidence>
<name>A0A8H7C5Q9_AGABI</name>
<comment type="caution">
    <text evidence="1">The sequence shown here is derived from an EMBL/GenBank/DDBJ whole genome shotgun (WGS) entry which is preliminary data.</text>
</comment>
<protein>
    <submittedName>
        <fullName evidence="1">Uncharacterized protein</fullName>
    </submittedName>
</protein>
<accession>A0A8H7C5Q9</accession>
<dbReference type="Proteomes" id="UP000629468">
    <property type="component" value="Unassembled WGS sequence"/>
</dbReference>
<dbReference type="AlphaFoldDB" id="A0A8H7C5Q9"/>
<reference evidence="1 2" key="1">
    <citation type="journal article" name="Sci. Rep.">
        <title>Telomere-to-telomere assembled and centromere annotated genomes of the two main subspecies of the button mushroom Agaricus bisporus reveal especially polymorphic chromosome ends.</title>
        <authorList>
            <person name="Sonnenberg A.S.M."/>
            <person name="Sedaghat-Telgerd N."/>
            <person name="Lavrijssen B."/>
            <person name="Ohm R.A."/>
            <person name="Hendrickx P.M."/>
            <person name="Scholtmeijer K."/>
            <person name="Baars J.J.P."/>
            <person name="van Peer A."/>
        </authorList>
    </citation>
    <scope>NUCLEOTIDE SEQUENCE [LARGE SCALE GENOMIC DNA]</scope>
    <source>
        <strain evidence="1 2">H119_p4</strain>
    </source>
</reference>
<proteinExistence type="predicted"/>
<organism evidence="1 2">
    <name type="scientific">Agaricus bisporus var. burnettii</name>
    <dbReference type="NCBI Taxonomy" id="192524"/>
    <lineage>
        <taxon>Eukaryota</taxon>
        <taxon>Fungi</taxon>
        <taxon>Dikarya</taxon>
        <taxon>Basidiomycota</taxon>
        <taxon>Agaricomycotina</taxon>
        <taxon>Agaricomycetes</taxon>
        <taxon>Agaricomycetidae</taxon>
        <taxon>Agaricales</taxon>
        <taxon>Agaricineae</taxon>
        <taxon>Agaricaceae</taxon>
        <taxon>Agaricus</taxon>
    </lineage>
</organism>